<reference evidence="1 2" key="1">
    <citation type="submission" date="2013-06" db="EMBL/GenBank/DDBJ databases">
        <title>The Complete Genome Sequence of Lactobacillus reuteri I5007, a Probiotic Strain Isolated from Healthy Pig.</title>
        <authorList>
            <person name="Hou C."/>
            <person name="Qiao S."/>
            <person name="Zeng X."/>
            <person name="Ma X."/>
            <person name="Yang F."/>
        </authorList>
    </citation>
    <scope>NUCLEOTIDE SEQUENCE [LARGE SCALE GENOMIC DNA]</scope>
    <source>
        <strain evidence="1 2">I5007</strain>
        <plasmid evidence="1 2">pLRI06</plasmid>
    </source>
</reference>
<sequence>MKSPYYQGFSNLTSKIGKSANIKGFRDLTVAEMLLSVILF</sequence>
<dbReference type="KEGG" id="lrt:LRI_2048"/>
<dbReference type="Proteomes" id="UP000014360">
    <property type="component" value="Plasmid pLRI06"/>
</dbReference>
<protein>
    <submittedName>
        <fullName evidence="1">Uncharacterized protein</fullName>
    </submittedName>
</protein>
<dbReference type="HOGENOM" id="CLU_3291641_0_0_9"/>
<keyword evidence="1" id="KW-0614">Plasmid</keyword>
<accession>R9WM84</accession>
<name>R9WM84_LIMRT</name>
<organism evidence="1 2">
    <name type="scientific">Limosilactobacillus reuteri I5007</name>
    <dbReference type="NCBI Taxonomy" id="1340495"/>
    <lineage>
        <taxon>Bacteria</taxon>
        <taxon>Bacillati</taxon>
        <taxon>Bacillota</taxon>
        <taxon>Bacilli</taxon>
        <taxon>Lactobacillales</taxon>
        <taxon>Lactobacillaceae</taxon>
        <taxon>Limosilactobacillus</taxon>
    </lineage>
</organism>
<dbReference type="AlphaFoldDB" id="R9WM84"/>
<geneLocation type="plasmid" evidence="1 2">
    <name>pLRI06</name>
</geneLocation>
<evidence type="ECO:0000313" key="1">
    <source>
        <dbReference type="EMBL" id="AGO00258.1"/>
    </source>
</evidence>
<proteinExistence type="predicted"/>
<evidence type="ECO:0000313" key="2">
    <source>
        <dbReference type="Proteomes" id="UP000014360"/>
    </source>
</evidence>
<gene>
    <name evidence="1" type="ORF">LRI_2048</name>
</gene>
<dbReference type="EMBL" id="CP006017">
    <property type="protein sequence ID" value="AGO00258.1"/>
    <property type="molecule type" value="Genomic_DNA"/>
</dbReference>